<accession>W8LAA5</accession>
<feature type="transmembrane region" description="Helical" evidence="2">
    <location>
        <begin position="19"/>
        <end position="38"/>
    </location>
</feature>
<evidence type="ECO:0000256" key="2">
    <source>
        <dbReference type="SAM" id="Phobius"/>
    </source>
</evidence>
<proteinExistence type="predicted"/>
<evidence type="ECO:0000256" key="1">
    <source>
        <dbReference type="SAM" id="MobiDB-lite"/>
    </source>
</evidence>
<evidence type="ECO:0000313" key="3">
    <source>
        <dbReference type="EMBL" id="AHK80745.1"/>
    </source>
</evidence>
<sequence length="151" mass="16434">MAFSFVGILAVVLEFFRGWFWLLIPLIVLDLVLLGLFFKRTSGRRRKFSLPFKASIGFGVFTFVMALITLPGITRSSWEMLAGAVDYLSLIGASVGFGVLFAILAFPVMLHMLGIGPKHKPESQATRQSPAPETETGAEAEPSTASQQPQG</sequence>
<reference evidence="4" key="2">
    <citation type="submission" date="2014-02" db="EMBL/GenBank/DDBJ databases">
        <title>Draft Genome Sequence of extremely halophilic bacteria Halorhodospira halochloris.</title>
        <authorList>
            <person name="Singh K.S."/>
        </authorList>
    </citation>
    <scope>NUCLEOTIDE SEQUENCE [LARGE SCALE GENOMIC DNA]</scope>
    <source>
        <strain evidence="4">A</strain>
    </source>
</reference>
<name>W8LAA5_9GAMM</name>
<keyword evidence="2" id="KW-0472">Membrane</keyword>
<organism evidence="3 4">
    <name type="scientific">Ectothiorhodospira haloalkaliphila</name>
    <dbReference type="NCBI Taxonomy" id="421628"/>
    <lineage>
        <taxon>Bacteria</taxon>
        <taxon>Pseudomonadati</taxon>
        <taxon>Pseudomonadota</taxon>
        <taxon>Gammaproteobacteria</taxon>
        <taxon>Chromatiales</taxon>
        <taxon>Ectothiorhodospiraceae</taxon>
        <taxon>Ectothiorhodospira</taxon>
    </lineage>
</organism>
<gene>
    <name evidence="3" type="ORF">M911_12370</name>
</gene>
<keyword evidence="2" id="KW-1133">Transmembrane helix</keyword>
<dbReference type="EMBL" id="CP007268">
    <property type="protein sequence ID" value="AHK80745.1"/>
    <property type="molecule type" value="Genomic_DNA"/>
</dbReference>
<dbReference type="AlphaFoldDB" id="W8LAA5"/>
<evidence type="ECO:0000313" key="4">
    <source>
        <dbReference type="Proteomes" id="UP000019442"/>
    </source>
</evidence>
<feature type="transmembrane region" description="Helical" evidence="2">
    <location>
        <begin position="50"/>
        <end position="70"/>
    </location>
</feature>
<reference evidence="3 4" key="1">
    <citation type="journal article" date="2014" name="J Genomics">
        <title>Draft Genome Sequence of the Extremely Halophilic Phototrophic Purple Sulfur Bacterium Halorhodospira halochloris.</title>
        <authorList>
            <person name="Singh K.S."/>
            <person name="Kirksey J."/>
            <person name="Hoff W.D."/>
            <person name="Deole R."/>
        </authorList>
    </citation>
    <scope>NUCLEOTIDE SEQUENCE [LARGE SCALE GENOMIC DNA]</scope>
    <source>
        <strain evidence="3 4">A</strain>
    </source>
</reference>
<keyword evidence="4" id="KW-1185">Reference proteome</keyword>
<dbReference type="KEGG" id="hhc:M911_12370"/>
<dbReference type="Proteomes" id="UP000019442">
    <property type="component" value="Chromosome"/>
</dbReference>
<keyword evidence="2" id="KW-0812">Transmembrane</keyword>
<dbReference type="OrthoDB" id="5797051at2"/>
<dbReference type="HOGENOM" id="CLU_159762_0_0_6"/>
<feature type="compositionally biased region" description="Low complexity" evidence="1">
    <location>
        <begin position="129"/>
        <end position="151"/>
    </location>
</feature>
<feature type="region of interest" description="Disordered" evidence="1">
    <location>
        <begin position="119"/>
        <end position="151"/>
    </location>
</feature>
<protein>
    <submittedName>
        <fullName evidence="3">Uncharacterized protein</fullName>
    </submittedName>
</protein>
<feature type="transmembrane region" description="Helical" evidence="2">
    <location>
        <begin position="90"/>
        <end position="110"/>
    </location>
</feature>
<dbReference type="RefSeq" id="WP_025282305.1">
    <property type="nucleotide sequence ID" value="NZ_CP007268.1"/>
</dbReference>